<evidence type="ECO:0000313" key="3">
    <source>
        <dbReference type="Proteomes" id="UP000683360"/>
    </source>
</evidence>
<keyword evidence="3" id="KW-1185">Reference proteome</keyword>
<dbReference type="AlphaFoldDB" id="A0A8S3V1X9"/>
<accession>A0A8S3V1X9</accession>
<feature type="domain" description="Fibronectin type-III" evidence="1">
    <location>
        <begin position="72"/>
        <end position="170"/>
    </location>
</feature>
<proteinExistence type="predicted"/>
<dbReference type="PANTHER" id="PTHR24099">
    <property type="entry name" value="E3 UBIQUITIN-PROTEIN LIGASE TRIM36-RELATED"/>
    <property type="match status" value="1"/>
</dbReference>
<sequence length="297" mass="34149">MSDTSITIRWKFVYKGTNEWTSEETNIPRGSVEFTVRNLQPDTCYEIKINSTNQNGKSKFSTTLDQRTLRAAPKGFDIPKWSNRSITVSWNIDDVEHSLTYELMYGIKGLNDLTVLLISTEDILKDENGRFSYKIENLQPEKSYEVKICSVDNLVKSQCTEYKTQHTRNVDEDDGQTIGIDNAATYTNDTGKGMVSPGHIDEIDTHSYGKKIDRSYVDFWFDTIHCLRTVDLPVDANINYPIDPPVIIVFTGTDKYNDQAKLDQRKSELQQQLNSVLDVVTNTITYETFSFIQQRRF</sequence>
<reference evidence="2" key="1">
    <citation type="submission" date="2021-03" db="EMBL/GenBank/DDBJ databases">
        <authorList>
            <person name="Bekaert M."/>
        </authorList>
    </citation>
    <scope>NUCLEOTIDE SEQUENCE</scope>
</reference>
<protein>
    <recommendedName>
        <fullName evidence="1">Fibronectin type-III domain-containing protein</fullName>
    </recommendedName>
</protein>
<dbReference type="InterPro" id="IPR013783">
    <property type="entry name" value="Ig-like_fold"/>
</dbReference>
<dbReference type="OrthoDB" id="5962960at2759"/>
<evidence type="ECO:0000259" key="1">
    <source>
        <dbReference type="PROSITE" id="PS50853"/>
    </source>
</evidence>
<organism evidence="2 3">
    <name type="scientific">Mytilus edulis</name>
    <name type="common">Blue mussel</name>
    <dbReference type="NCBI Taxonomy" id="6550"/>
    <lineage>
        <taxon>Eukaryota</taxon>
        <taxon>Metazoa</taxon>
        <taxon>Spiralia</taxon>
        <taxon>Lophotrochozoa</taxon>
        <taxon>Mollusca</taxon>
        <taxon>Bivalvia</taxon>
        <taxon>Autobranchia</taxon>
        <taxon>Pteriomorphia</taxon>
        <taxon>Mytilida</taxon>
        <taxon>Mytiloidea</taxon>
        <taxon>Mytilidae</taxon>
        <taxon>Mytilinae</taxon>
        <taxon>Mytilus</taxon>
    </lineage>
</organism>
<dbReference type="PANTHER" id="PTHR24099:SF16">
    <property type="entry name" value="E3 UBIQUITIN-PROTEIN LIGASE MIDLINE-1-LIKE ISOFORM X1"/>
    <property type="match status" value="1"/>
</dbReference>
<dbReference type="InterPro" id="IPR036116">
    <property type="entry name" value="FN3_sf"/>
</dbReference>
<name>A0A8S3V1X9_MYTED</name>
<feature type="domain" description="Fibronectin type-III" evidence="1">
    <location>
        <begin position="1"/>
        <end position="71"/>
    </location>
</feature>
<comment type="caution">
    <text evidence="2">The sequence shown here is derived from an EMBL/GenBank/DDBJ whole genome shotgun (WGS) entry which is preliminary data.</text>
</comment>
<dbReference type="SUPFAM" id="SSF49265">
    <property type="entry name" value="Fibronectin type III"/>
    <property type="match status" value="1"/>
</dbReference>
<dbReference type="Proteomes" id="UP000683360">
    <property type="component" value="Unassembled WGS sequence"/>
</dbReference>
<gene>
    <name evidence="2" type="ORF">MEDL_59518</name>
</gene>
<evidence type="ECO:0000313" key="2">
    <source>
        <dbReference type="EMBL" id="CAG2247627.1"/>
    </source>
</evidence>
<dbReference type="PROSITE" id="PS50853">
    <property type="entry name" value="FN3"/>
    <property type="match status" value="2"/>
</dbReference>
<dbReference type="Gene3D" id="2.60.40.10">
    <property type="entry name" value="Immunoglobulins"/>
    <property type="match status" value="2"/>
</dbReference>
<dbReference type="EMBL" id="CAJPWZ010002912">
    <property type="protein sequence ID" value="CAG2247627.1"/>
    <property type="molecule type" value="Genomic_DNA"/>
</dbReference>
<dbReference type="InterPro" id="IPR003961">
    <property type="entry name" value="FN3_dom"/>
</dbReference>
<dbReference type="CDD" id="cd00063">
    <property type="entry name" value="FN3"/>
    <property type="match status" value="2"/>
</dbReference>
<dbReference type="InterPro" id="IPR050617">
    <property type="entry name" value="E3_ligase_FN3/SPRY"/>
</dbReference>